<dbReference type="SMART" id="SM00279">
    <property type="entry name" value="HhH2"/>
    <property type="match status" value="1"/>
</dbReference>
<comment type="similarity">
    <text evidence="1">Belongs to the DNA polymerase type-A family.</text>
</comment>
<dbReference type="InterPro" id="IPR043502">
    <property type="entry name" value="DNA/RNA_pol_sf"/>
</dbReference>
<evidence type="ECO:0000256" key="8">
    <source>
        <dbReference type="ARBA" id="ARBA00023125"/>
    </source>
</evidence>
<dbReference type="CDD" id="cd08637">
    <property type="entry name" value="DNA_pol_A_pol_I_C"/>
    <property type="match status" value="1"/>
</dbReference>
<dbReference type="SUPFAM" id="SSF56672">
    <property type="entry name" value="DNA/RNA polymerases"/>
    <property type="match status" value="1"/>
</dbReference>
<dbReference type="Gene3D" id="1.20.1060.10">
    <property type="entry name" value="Taq DNA Polymerase, Chain T, domain 4"/>
    <property type="match status" value="1"/>
</dbReference>
<dbReference type="GO" id="GO:0006261">
    <property type="term" value="P:DNA-templated DNA replication"/>
    <property type="evidence" value="ECO:0007669"/>
    <property type="project" value="InterPro"/>
</dbReference>
<feature type="domain" description="DNA-directed DNA polymerase family A palm" evidence="12">
    <location>
        <begin position="643"/>
        <end position="849"/>
    </location>
</feature>
<feature type="domain" description="5'-3' exonuclease" evidence="11">
    <location>
        <begin position="8"/>
        <end position="265"/>
    </location>
</feature>
<gene>
    <name evidence="13" type="ORF">ASZ90_000558</name>
</gene>
<comment type="caution">
    <text evidence="13">The sequence shown here is derived from an EMBL/GenBank/DDBJ whole genome shotgun (WGS) entry which is preliminary data.</text>
</comment>
<dbReference type="Gene3D" id="1.10.150.20">
    <property type="entry name" value="5' to 3' exonuclease, C-terminal subdomain"/>
    <property type="match status" value="2"/>
</dbReference>
<dbReference type="Gene3D" id="3.30.70.370">
    <property type="match status" value="1"/>
</dbReference>
<dbReference type="SUPFAM" id="SSF47807">
    <property type="entry name" value="5' to 3' exonuclease, C-terminal subdomain"/>
    <property type="match status" value="1"/>
</dbReference>
<evidence type="ECO:0000313" key="13">
    <source>
        <dbReference type="EMBL" id="KUG29549.1"/>
    </source>
</evidence>
<keyword evidence="7" id="KW-0239">DNA-directed DNA polymerase</keyword>
<dbReference type="FunFam" id="1.20.1060.10:FF:000001">
    <property type="entry name" value="DNA polymerase I"/>
    <property type="match status" value="1"/>
</dbReference>
<dbReference type="InterPro" id="IPR036279">
    <property type="entry name" value="5-3_exonuclease_C_sf"/>
</dbReference>
<dbReference type="FunFam" id="1.10.150.20:FF:000003">
    <property type="entry name" value="DNA polymerase I"/>
    <property type="match status" value="1"/>
</dbReference>
<organism evidence="13">
    <name type="scientific">hydrocarbon metagenome</name>
    <dbReference type="NCBI Taxonomy" id="938273"/>
    <lineage>
        <taxon>unclassified sequences</taxon>
        <taxon>metagenomes</taxon>
        <taxon>ecological metagenomes</taxon>
    </lineage>
</organism>
<evidence type="ECO:0000259" key="12">
    <source>
        <dbReference type="SMART" id="SM00482"/>
    </source>
</evidence>
<protein>
    <recommendedName>
        <fullName evidence="2">DNA-directed DNA polymerase</fullName>
        <ecNumber evidence="2">2.7.7.7</ecNumber>
    </recommendedName>
</protein>
<dbReference type="Pfam" id="PF02739">
    <property type="entry name" value="5_3_exonuc_N"/>
    <property type="match status" value="1"/>
</dbReference>
<dbReference type="GO" id="GO:0008409">
    <property type="term" value="F:5'-3' exonuclease activity"/>
    <property type="evidence" value="ECO:0007669"/>
    <property type="project" value="InterPro"/>
</dbReference>
<dbReference type="InterPro" id="IPR008918">
    <property type="entry name" value="HhH2"/>
</dbReference>
<dbReference type="Gene3D" id="3.30.420.10">
    <property type="entry name" value="Ribonuclease H-like superfamily/Ribonuclease H"/>
    <property type="match status" value="1"/>
</dbReference>
<dbReference type="InterPro" id="IPR020045">
    <property type="entry name" value="DNA_polI_H3TH"/>
</dbReference>
<dbReference type="InterPro" id="IPR036397">
    <property type="entry name" value="RNaseH_sf"/>
</dbReference>
<dbReference type="EMBL" id="LNQE01000070">
    <property type="protein sequence ID" value="KUG29549.1"/>
    <property type="molecule type" value="Genomic_DNA"/>
</dbReference>
<dbReference type="GO" id="GO:0006302">
    <property type="term" value="P:double-strand break repair"/>
    <property type="evidence" value="ECO:0007669"/>
    <property type="project" value="TreeGrafter"/>
</dbReference>
<dbReference type="InterPro" id="IPR019760">
    <property type="entry name" value="DNA-dir_DNA_pol_A_CS"/>
</dbReference>
<dbReference type="GO" id="GO:0003677">
    <property type="term" value="F:DNA binding"/>
    <property type="evidence" value="ECO:0007669"/>
    <property type="project" value="UniProtKB-KW"/>
</dbReference>
<dbReference type="SMART" id="SM00482">
    <property type="entry name" value="POLAc"/>
    <property type="match status" value="1"/>
</dbReference>
<keyword evidence="4 13" id="KW-0548">Nucleotidyltransferase</keyword>
<keyword evidence="8" id="KW-0238">DNA-binding</keyword>
<reference evidence="13" key="1">
    <citation type="journal article" date="2015" name="Proc. Natl. Acad. Sci. U.S.A.">
        <title>Networks of energetic and metabolic interactions define dynamics in microbial communities.</title>
        <authorList>
            <person name="Embree M."/>
            <person name="Liu J.K."/>
            <person name="Al-Bassam M.M."/>
            <person name="Zengler K."/>
        </authorList>
    </citation>
    <scope>NUCLEOTIDE SEQUENCE</scope>
</reference>
<evidence type="ECO:0000256" key="9">
    <source>
        <dbReference type="ARBA" id="ARBA00023204"/>
    </source>
</evidence>
<evidence type="ECO:0000256" key="7">
    <source>
        <dbReference type="ARBA" id="ARBA00022932"/>
    </source>
</evidence>
<keyword evidence="9" id="KW-0234">DNA repair</keyword>
<dbReference type="SUPFAM" id="SSF88723">
    <property type="entry name" value="PIN domain-like"/>
    <property type="match status" value="1"/>
</dbReference>
<evidence type="ECO:0000256" key="4">
    <source>
        <dbReference type="ARBA" id="ARBA00022695"/>
    </source>
</evidence>
<evidence type="ECO:0000256" key="2">
    <source>
        <dbReference type="ARBA" id="ARBA00012417"/>
    </source>
</evidence>
<dbReference type="EC" id="2.7.7.7" evidence="2"/>
<dbReference type="CDD" id="cd09859">
    <property type="entry name" value="PIN_53EXO"/>
    <property type="match status" value="1"/>
</dbReference>
<dbReference type="PROSITE" id="PS00447">
    <property type="entry name" value="DNA_POLYMERASE_A"/>
    <property type="match status" value="1"/>
</dbReference>
<evidence type="ECO:0000256" key="1">
    <source>
        <dbReference type="ARBA" id="ARBA00007705"/>
    </source>
</evidence>
<accession>A0A0W8G8V5</accession>
<dbReference type="Gene3D" id="3.40.50.1010">
    <property type="entry name" value="5'-nuclease"/>
    <property type="match status" value="1"/>
</dbReference>
<evidence type="ECO:0000256" key="10">
    <source>
        <dbReference type="ARBA" id="ARBA00049244"/>
    </source>
</evidence>
<dbReference type="CDD" id="cd09898">
    <property type="entry name" value="H3TH_53EXO"/>
    <property type="match status" value="1"/>
</dbReference>
<evidence type="ECO:0000256" key="6">
    <source>
        <dbReference type="ARBA" id="ARBA00022763"/>
    </source>
</evidence>
<dbReference type="InterPro" id="IPR001098">
    <property type="entry name" value="DNA-dir_DNA_pol_A_palm_dom"/>
</dbReference>
<dbReference type="PANTHER" id="PTHR10133:SF27">
    <property type="entry name" value="DNA POLYMERASE NU"/>
    <property type="match status" value="1"/>
</dbReference>
<dbReference type="Pfam" id="PF00476">
    <property type="entry name" value="DNA_pol_A"/>
    <property type="match status" value="1"/>
</dbReference>
<dbReference type="PRINTS" id="PR00868">
    <property type="entry name" value="DNAPOLI"/>
</dbReference>
<dbReference type="FunFam" id="1.10.150.20:FF:000002">
    <property type="entry name" value="DNA polymerase I"/>
    <property type="match status" value="1"/>
</dbReference>
<name>A0A0W8G8V5_9ZZZZ</name>
<dbReference type="AlphaFoldDB" id="A0A0W8G8V5"/>
<evidence type="ECO:0000259" key="11">
    <source>
        <dbReference type="SMART" id="SM00475"/>
    </source>
</evidence>
<keyword evidence="3 13" id="KW-0808">Transferase</keyword>
<sequence>MPLRDAPASDTLYLIDGSSYLFRGYYAYGDLARSDGFPTNALFIVMRILLKFLRDKKPAHALFLLDGKGKNFRHELYPPYKANRVAMPEPLAAQIEPLLRGVELLGLPLLVGDGFEADDYIASLAARFKASLPVVILASDKDLRQCLDTGVSLWDPGGKTEKVVTVADFQAEYGIAPASWPDLQALTGDASDNIPGVPGVGPKTALAILRGHPTLEEVRDRLDDVPPAAKKKLDGRLDEAFLFRELTRLRTDLLPGADLDAYAVRPADRVQVVRFLEEFEFKSLAREVDAALARLQDAPEGAAMERPGKGGNAGPRQLSLLGVPTSAPEPEHAAVAFPEISPRDLPDPAGRDVGLVPVPGGFAVGYPDAEYRVRAKPGSPEAAALAGRLVMAGRVAVPSLKELAEAHPVFETVPLRIWFDLGLGAYLLQPEARNYTWERLRDSLFADPGFDAAALAPGEDGRLAAALAAALAPRLSAAGLAPLVENLEKPLSLVLLRMQRAGIGIDQQAFAAFLDEVSAGLSRLTAEIHALAGRVFNLRSSQQLAEVLFGDLKLKRQGKTPGGAVSTSSEVLDRLAGSHPLVDKILEYRKLEKLRSTYLEPLPRMVSPDGRLRTTFNQTATATGRLSSSNPNLQNIPIRGDMGRRMRACFRAGPGNLLVASDYSQIELRVLAHLSKDPALVAAFEENQDIHARTAALLFDKEPADVTPDERRGAKTINFGLLYGMGPQKLSRELHISLDRAKEFIARYFEKLGALAGFYESIVDEARSKGFVVTMAGRRRLLPDIESKNPQLQSQARRQAINTVVQGSAADIIKMAMLAADGDRELASLKARLILQVHDELVMEAPAGVAERAGERLAGLMSGVVRLAVPLTVETGVGETWALAH</sequence>
<dbReference type="SMART" id="SM00475">
    <property type="entry name" value="53EXOc"/>
    <property type="match status" value="1"/>
</dbReference>
<dbReference type="InterPro" id="IPR002298">
    <property type="entry name" value="DNA_polymerase_A"/>
</dbReference>
<dbReference type="PANTHER" id="PTHR10133">
    <property type="entry name" value="DNA POLYMERASE I"/>
    <property type="match status" value="1"/>
</dbReference>
<dbReference type="Pfam" id="PF01367">
    <property type="entry name" value="5_3_exonuc"/>
    <property type="match status" value="1"/>
</dbReference>
<evidence type="ECO:0000256" key="3">
    <source>
        <dbReference type="ARBA" id="ARBA00022679"/>
    </source>
</evidence>
<keyword evidence="5" id="KW-0235">DNA replication</keyword>
<dbReference type="InterPro" id="IPR002421">
    <property type="entry name" value="5-3_exonuclease"/>
</dbReference>
<dbReference type="GO" id="GO:0003887">
    <property type="term" value="F:DNA-directed DNA polymerase activity"/>
    <property type="evidence" value="ECO:0007669"/>
    <property type="project" value="UniProtKB-KW"/>
</dbReference>
<dbReference type="InterPro" id="IPR020046">
    <property type="entry name" value="5-3_exonucl_a-hlix_arch_N"/>
</dbReference>
<proteinExistence type="inferred from homology"/>
<evidence type="ECO:0000256" key="5">
    <source>
        <dbReference type="ARBA" id="ARBA00022705"/>
    </source>
</evidence>
<dbReference type="InterPro" id="IPR029060">
    <property type="entry name" value="PIN-like_dom_sf"/>
</dbReference>
<comment type="catalytic activity">
    <reaction evidence="10">
        <text>DNA(n) + a 2'-deoxyribonucleoside 5'-triphosphate = DNA(n+1) + diphosphate</text>
        <dbReference type="Rhea" id="RHEA:22508"/>
        <dbReference type="Rhea" id="RHEA-COMP:17339"/>
        <dbReference type="Rhea" id="RHEA-COMP:17340"/>
        <dbReference type="ChEBI" id="CHEBI:33019"/>
        <dbReference type="ChEBI" id="CHEBI:61560"/>
        <dbReference type="ChEBI" id="CHEBI:173112"/>
        <dbReference type="EC" id="2.7.7.7"/>
    </reaction>
</comment>
<keyword evidence="6" id="KW-0227">DNA damage</keyword>